<dbReference type="STRING" id="65393.PCC7424_0225"/>
<dbReference type="EMBL" id="CP001291">
    <property type="protein sequence ID" value="ACK68693.1"/>
    <property type="molecule type" value="Genomic_DNA"/>
</dbReference>
<accession>B7KAM1</accession>
<dbReference type="Pfam" id="PF19991">
    <property type="entry name" value="HMA_2"/>
    <property type="match status" value="1"/>
</dbReference>
<dbReference type="RefSeq" id="WP_012597643.1">
    <property type="nucleotide sequence ID" value="NC_011729.1"/>
</dbReference>
<keyword evidence="2" id="KW-1185">Reference proteome</keyword>
<gene>
    <name evidence="1" type="ordered locus">PCC7424_0225</name>
</gene>
<dbReference type="OrthoDB" id="479859at2"/>
<dbReference type="PANTHER" id="PTHR41260">
    <property type="entry name" value="PROTEIN ECSC"/>
    <property type="match status" value="1"/>
</dbReference>
<protein>
    <submittedName>
        <fullName evidence="1">Uncharacterized protein</fullName>
    </submittedName>
</protein>
<organism evidence="1 2">
    <name type="scientific">Gloeothece citriformis (strain PCC 7424)</name>
    <name type="common">Cyanothece sp. (strain PCC 7424)</name>
    <dbReference type="NCBI Taxonomy" id="65393"/>
    <lineage>
        <taxon>Bacteria</taxon>
        <taxon>Bacillati</taxon>
        <taxon>Cyanobacteriota</taxon>
        <taxon>Cyanophyceae</taxon>
        <taxon>Oscillatoriophycideae</taxon>
        <taxon>Chroococcales</taxon>
        <taxon>Aphanothecaceae</taxon>
        <taxon>Gloeothece</taxon>
        <taxon>Gloeothece citriformis</taxon>
    </lineage>
</organism>
<dbReference type="HOGENOM" id="CLU_063635_1_0_3"/>
<name>B7KAM1_GLOC7</name>
<evidence type="ECO:0000313" key="2">
    <source>
        <dbReference type="Proteomes" id="UP000002384"/>
    </source>
</evidence>
<proteinExistence type="predicted"/>
<sequence length="370" mass="42059">MLTIESTLVSSIPGRIRLKIPQLYKDSDYRSKLQTLLESYPQIDKVVIHPLSSSLIVYYNHHLLSTEEIQSKIEIALNQLATEKLSNPGVIAFNGYQSISLTAYESLQVKKIYQWRKKQPAFLTALTGQIFSPLKIIVDKILPDRFIRNLVKAIETSSQDWPKTWEHLKPKAGVEDYQQLKQAPLEKCDQLAHEIKDKALIQASFDGGLTGFFEWLGEIADVGLTISLAVATIHKIGLCYGYSPTTTTERQFTWAILKVSTALTPQERQEALELLHHFQHLLYKDDKQVIEDIIEDSTLGTMEEGAIEEMISKIIQDVFDNELVETIPVIGLGLGILADRKMIEEVAEAAHREFQLRWLLEKQKMSLSNL</sequence>
<dbReference type="PANTHER" id="PTHR41260:SF1">
    <property type="entry name" value="PROTEIN ECSC"/>
    <property type="match status" value="1"/>
</dbReference>
<dbReference type="eggNOG" id="COG2217">
    <property type="taxonomic scope" value="Bacteria"/>
</dbReference>
<evidence type="ECO:0000313" key="1">
    <source>
        <dbReference type="EMBL" id="ACK68693.1"/>
    </source>
</evidence>
<dbReference type="Pfam" id="PF12787">
    <property type="entry name" value="EcsC"/>
    <property type="match status" value="1"/>
</dbReference>
<dbReference type="InterPro" id="IPR024787">
    <property type="entry name" value="EcsC"/>
</dbReference>
<dbReference type="Proteomes" id="UP000002384">
    <property type="component" value="Chromosome"/>
</dbReference>
<dbReference type="AlphaFoldDB" id="B7KAM1"/>
<dbReference type="KEGG" id="cyc:PCC7424_0225"/>
<reference evidence="2" key="1">
    <citation type="journal article" date="2011" name="MBio">
        <title>Novel metabolic attributes of the genus Cyanothece, comprising a group of unicellular nitrogen-fixing Cyanobacteria.</title>
        <authorList>
            <person name="Bandyopadhyay A."/>
            <person name="Elvitigala T."/>
            <person name="Welsh E."/>
            <person name="Stockel J."/>
            <person name="Liberton M."/>
            <person name="Min H."/>
            <person name="Sherman L.A."/>
            <person name="Pakrasi H.B."/>
        </authorList>
    </citation>
    <scope>NUCLEOTIDE SEQUENCE [LARGE SCALE GENOMIC DNA]</scope>
    <source>
        <strain evidence="2">PCC 7424</strain>
    </source>
</reference>